<dbReference type="GO" id="GO:0006865">
    <property type="term" value="P:amino acid transport"/>
    <property type="evidence" value="ECO:0007669"/>
    <property type="project" value="UniProtKB-KW"/>
</dbReference>
<reference evidence="12" key="2">
    <citation type="submission" date="2020-07" db="EMBL/GenBank/DDBJ databases">
        <authorList>
            <person name="Vera ALvarez R."/>
            <person name="Arias-Moreno D.M."/>
            <person name="Jimenez-Jacinto V."/>
            <person name="Jimenez-Bremont J.F."/>
            <person name="Swaminathan K."/>
            <person name="Moose S.P."/>
            <person name="Guerrero-Gonzalez M.L."/>
            <person name="Marino-Ramirez L."/>
            <person name="Landsman D."/>
            <person name="Rodriguez-Kessler M."/>
            <person name="Delgado-Sanchez P."/>
        </authorList>
    </citation>
    <scope>NUCLEOTIDE SEQUENCE</scope>
    <source>
        <tissue evidence="12">Cladode</tissue>
    </source>
</reference>
<dbReference type="InterPro" id="IPR013057">
    <property type="entry name" value="AA_transpt_TM"/>
</dbReference>
<feature type="transmembrane region" description="Helical" evidence="10">
    <location>
        <begin position="437"/>
        <end position="462"/>
    </location>
</feature>
<keyword evidence="7 10" id="KW-1133">Transmembrane helix</keyword>
<keyword evidence="3" id="KW-1003">Cell membrane</keyword>
<keyword evidence="4 10" id="KW-0812">Transmembrane</keyword>
<dbReference type="EMBL" id="GISG01005996">
    <property type="protein sequence ID" value="MBA4615073.1"/>
    <property type="molecule type" value="Transcribed_RNA"/>
</dbReference>
<reference evidence="12" key="1">
    <citation type="journal article" date="2013" name="J. Plant Res.">
        <title>Effect of fungi and light on seed germination of three Opuntia species from semiarid lands of central Mexico.</title>
        <authorList>
            <person name="Delgado-Sanchez P."/>
            <person name="Jimenez-Bremont J.F."/>
            <person name="Guerrero-Gonzalez Mde L."/>
            <person name="Flores J."/>
        </authorList>
    </citation>
    <scope>NUCLEOTIDE SEQUENCE</scope>
    <source>
        <tissue evidence="12">Cladode</tissue>
    </source>
</reference>
<evidence type="ECO:0000256" key="10">
    <source>
        <dbReference type="SAM" id="Phobius"/>
    </source>
</evidence>
<evidence type="ECO:0000256" key="9">
    <source>
        <dbReference type="ARBA" id="ARBA00061463"/>
    </source>
</evidence>
<evidence type="ECO:0000256" key="3">
    <source>
        <dbReference type="ARBA" id="ARBA00022475"/>
    </source>
</evidence>
<evidence type="ECO:0000256" key="6">
    <source>
        <dbReference type="ARBA" id="ARBA00022970"/>
    </source>
</evidence>
<evidence type="ECO:0000256" key="5">
    <source>
        <dbReference type="ARBA" id="ARBA00022847"/>
    </source>
</evidence>
<feature type="transmembrane region" description="Helical" evidence="10">
    <location>
        <begin position="184"/>
        <end position="208"/>
    </location>
</feature>
<evidence type="ECO:0000259" key="11">
    <source>
        <dbReference type="Pfam" id="PF01490"/>
    </source>
</evidence>
<name>A0A7C8YD09_OPUST</name>
<dbReference type="Pfam" id="PF01490">
    <property type="entry name" value="Aa_trans"/>
    <property type="match status" value="1"/>
</dbReference>
<evidence type="ECO:0000256" key="4">
    <source>
        <dbReference type="ARBA" id="ARBA00022692"/>
    </source>
</evidence>
<accession>A0A7C8YD09</accession>
<keyword evidence="8 10" id="KW-0472">Membrane</keyword>
<evidence type="ECO:0000256" key="7">
    <source>
        <dbReference type="ARBA" id="ARBA00022989"/>
    </source>
</evidence>
<dbReference type="GO" id="GO:0015293">
    <property type="term" value="F:symporter activity"/>
    <property type="evidence" value="ECO:0007669"/>
    <property type="project" value="UniProtKB-KW"/>
</dbReference>
<comment type="subcellular location">
    <subcellularLocation>
        <location evidence="1">Cell membrane</location>
    </subcellularLocation>
</comment>
<feature type="transmembrane region" description="Helical" evidence="10">
    <location>
        <begin position="278"/>
        <end position="296"/>
    </location>
</feature>
<feature type="transmembrane region" description="Helical" evidence="10">
    <location>
        <begin position="403"/>
        <end position="425"/>
    </location>
</feature>
<evidence type="ECO:0000256" key="8">
    <source>
        <dbReference type="ARBA" id="ARBA00023136"/>
    </source>
</evidence>
<protein>
    <recommendedName>
        <fullName evidence="11">Amino acid transporter transmembrane domain-containing protein</fullName>
    </recommendedName>
</protein>
<evidence type="ECO:0000256" key="1">
    <source>
        <dbReference type="ARBA" id="ARBA00004236"/>
    </source>
</evidence>
<evidence type="ECO:0000313" key="12">
    <source>
        <dbReference type="EMBL" id="MBA4615073.1"/>
    </source>
</evidence>
<feature type="transmembrane region" description="Helical" evidence="10">
    <location>
        <begin position="128"/>
        <end position="147"/>
    </location>
</feature>
<comment type="similarity">
    <text evidence="9">Belongs to the amino acid/polyamine transporter 2 family. Amino acid/auxin permease (AAAP) (TC 2.A.18.2) subfamily.</text>
</comment>
<feature type="transmembrane region" description="Helical" evidence="10">
    <location>
        <begin position="33"/>
        <end position="54"/>
    </location>
</feature>
<dbReference type="PANTHER" id="PTHR48017">
    <property type="entry name" value="OS05G0424000 PROTEIN-RELATED"/>
    <property type="match status" value="1"/>
</dbReference>
<feature type="transmembrane region" description="Helical" evidence="10">
    <location>
        <begin position="380"/>
        <end position="397"/>
    </location>
</feature>
<feature type="domain" description="Amino acid transporter transmembrane" evidence="11">
    <location>
        <begin position="29"/>
        <end position="462"/>
    </location>
</feature>
<evidence type="ECO:0000256" key="2">
    <source>
        <dbReference type="ARBA" id="ARBA00022448"/>
    </source>
</evidence>
<dbReference type="GO" id="GO:0005886">
    <property type="term" value="C:plasma membrane"/>
    <property type="evidence" value="ECO:0007669"/>
    <property type="project" value="UniProtKB-SubCell"/>
</dbReference>
<feature type="transmembrane region" description="Helical" evidence="10">
    <location>
        <begin position="60"/>
        <end position="83"/>
    </location>
</feature>
<dbReference type="FunFam" id="1.20.1740.10:FF:000055">
    <property type="entry name" value="Amino acid permease 6"/>
    <property type="match status" value="1"/>
</dbReference>
<keyword evidence="2" id="KW-0813">Transport</keyword>
<organism evidence="12">
    <name type="scientific">Opuntia streptacantha</name>
    <name type="common">Prickly pear cactus</name>
    <name type="synonym">Opuntia cardona</name>
    <dbReference type="NCBI Taxonomy" id="393608"/>
    <lineage>
        <taxon>Eukaryota</taxon>
        <taxon>Viridiplantae</taxon>
        <taxon>Streptophyta</taxon>
        <taxon>Embryophyta</taxon>
        <taxon>Tracheophyta</taxon>
        <taxon>Spermatophyta</taxon>
        <taxon>Magnoliopsida</taxon>
        <taxon>eudicotyledons</taxon>
        <taxon>Gunneridae</taxon>
        <taxon>Pentapetalae</taxon>
        <taxon>Caryophyllales</taxon>
        <taxon>Cactineae</taxon>
        <taxon>Cactaceae</taxon>
        <taxon>Opuntioideae</taxon>
        <taxon>Opuntia</taxon>
    </lineage>
</organism>
<keyword evidence="6" id="KW-0029">Amino-acid transport</keyword>
<feature type="transmembrane region" description="Helical" evidence="10">
    <location>
        <begin position="316"/>
        <end position="337"/>
    </location>
</feature>
<proteinExistence type="inferred from homology"/>
<sequence length="476" mass="52338">MVGTRDEEFAASYKFADEGEFDDDGRSRRTGTVWTASAHIITAIIGSGVLSLAWGTAQLGWIGGIATLVIFSGITLYTSNLLADCYRSSDPVNGKRNSTYMEQVQANLGRLNCIACGIVQYANLSGMVIGYTITASISMVAVHKSNCFHRKGHEASCKFSSNPYMIGLGIFEIFLSQIPNFHKLTWLSTVAAIMSFGYASIGVGLALARIISGHGGRTTLTGVEVGIDVSAADKTFRMFRALGDIAFAYSFSQVLVEIQDTLRSPPAENKVMKKANTIAVFTTTAFYMMCGCFGYAAFGNSAPGNMLTGFGFYEPFWLVDLANIFIVIHLVGAYQVFAQPVYSKMESWAREKWPNSMFVKAEYPIRVGTKTVMSFNLLRLTWRTLFVVVITTLAMAMPFFNDILALLGSIGFWPLTVYFPVRMYIAKNKIKPWSLRWLMLQLLSFVCLLVSLAAACGSIQGVSEALQTSKPFEFKV</sequence>
<keyword evidence="5" id="KW-0769">Symport</keyword>
<dbReference type="AlphaFoldDB" id="A0A7C8YD09"/>